<accession>A0A087THL8</accession>
<protein>
    <submittedName>
        <fullName evidence="1">Uncharacterized protein</fullName>
    </submittedName>
</protein>
<evidence type="ECO:0000313" key="1">
    <source>
        <dbReference type="EMBL" id="KFM64607.1"/>
    </source>
</evidence>
<reference evidence="1 2" key="1">
    <citation type="submission" date="2013-11" db="EMBL/GenBank/DDBJ databases">
        <title>Genome sequencing of Stegodyphus mimosarum.</title>
        <authorList>
            <person name="Bechsgaard J."/>
        </authorList>
    </citation>
    <scope>NUCLEOTIDE SEQUENCE [LARGE SCALE GENOMIC DNA]</scope>
</reference>
<keyword evidence="2" id="KW-1185">Reference proteome</keyword>
<dbReference type="AlphaFoldDB" id="A0A087THL8"/>
<name>A0A087THL8_STEMI</name>
<sequence>MFYIDRVEFNFGKIVKCYRLKKISQRISNSELKKKKS</sequence>
<dbReference type="EMBL" id="KK115265">
    <property type="protein sequence ID" value="KFM64607.1"/>
    <property type="molecule type" value="Genomic_DNA"/>
</dbReference>
<dbReference type="Proteomes" id="UP000054359">
    <property type="component" value="Unassembled WGS sequence"/>
</dbReference>
<organism evidence="1 2">
    <name type="scientific">Stegodyphus mimosarum</name>
    <name type="common">African social velvet spider</name>
    <dbReference type="NCBI Taxonomy" id="407821"/>
    <lineage>
        <taxon>Eukaryota</taxon>
        <taxon>Metazoa</taxon>
        <taxon>Ecdysozoa</taxon>
        <taxon>Arthropoda</taxon>
        <taxon>Chelicerata</taxon>
        <taxon>Arachnida</taxon>
        <taxon>Araneae</taxon>
        <taxon>Araneomorphae</taxon>
        <taxon>Entelegynae</taxon>
        <taxon>Eresoidea</taxon>
        <taxon>Eresidae</taxon>
        <taxon>Stegodyphus</taxon>
    </lineage>
</organism>
<proteinExistence type="predicted"/>
<feature type="non-terminal residue" evidence="1">
    <location>
        <position position="37"/>
    </location>
</feature>
<evidence type="ECO:0000313" key="2">
    <source>
        <dbReference type="Proteomes" id="UP000054359"/>
    </source>
</evidence>
<gene>
    <name evidence="1" type="ORF">X975_25135</name>
</gene>